<dbReference type="AlphaFoldDB" id="A0A4Q7L630"/>
<protein>
    <submittedName>
        <fullName evidence="2">Pentapeptide repeat protein</fullName>
    </submittedName>
</protein>
<dbReference type="SUPFAM" id="SSF141571">
    <property type="entry name" value="Pentapeptide repeat-like"/>
    <property type="match status" value="1"/>
</dbReference>
<accession>A0A4Q7L630</accession>
<dbReference type="Gene3D" id="2.160.20.80">
    <property type="entry name" value="E3 ubiquitin-protein ligase SopA"/>
    <property type="match status" value="1"/>
</dbReference>
<feature type="transmembrane region" description="Helical" evidence="1">
    <location>
        <begin position="61"/>
        <end position="80"/>
    </location>
</feature>
<feature type="transmembrane region" description="Helical" evidence="1">
    <location>
        <begin position="12"/>
        <end position="32"/>
    </location>
</feature>
<name>A0A4Q7L630_9PSEU</name>
<dbReference type="InterPro" id="IPR001646">
    <property type="entry name" value="5peptide_repeat"/>
</dbReference>
<comment type="caution">
    <text evidence="2">The sequence shown here is derived from an EMBL/GenBank/DDBJ whole genome shotgun (WGS) entry which is preliminary data.</text>
</comment>
<keyword evidence="1" id="KW-0472">Membrane</keyword>
<keyword evidence="3" id="KW-1185">Reference proteome</keyword>
<proteinExistence type="predicted"/>
<organism evidence="2 3">
    <name type="scientific">Herbihabitans rhizosphaerae</name>
    <dbReference type="NCBI Taxonomy" id="1872711"/>
    <lineage>
        <taxon>Bacteria</taxon>
        <taxon>Bacillati</taxon>
        <taxon>Actinomycetota</taxon>
        <taxon>Actinomycetes</taxon>
        <taxon>Pseudonocardiales</taxon>
        <taxon>Pseudonocardiaceae</taxon>
        <taxon>Herbihabitans</taxon>
    </lineage>
</organism>
<keyword evidence="1" id="KW-0812">Transmembrane</keyword>
<evidence type="ECO:0000313" key="2">
    <source>
        <dbReference type="EMBL" id="RZS44300.1"/>
    </source>
</evidence>
<gene>
    <name evidence="2" type="ORF">EV193_101175</name>
</gene>
<evidence type="ECO:0000256" key="1">
    <source>
        <dbReference type="SAM" id="Phobius"/>
    </source>
</evidence>
<sequence>MLTGPFRDASAVDLVILLIGVALLVVAVRWAGRAPKTKLDRQAPDLAPRDRLSVENELRKTNLEIIGAVVLIIGVAFTFLEWRATKDQLTVNQETQSSDRLVKTIGQISSSEQAEQVGGMYGLRNLAVDAAAKGDDSYYRVLDQTLSAYIRQHVPCLASCPPKPGGADPRATYTVQVALSLLGDKEGRLDRDKMNQARQKEMVDLRGVDLREMNLRGLYLGYVNFQGSNLSSSDLTDANVSNSDLRRVVLNNVIGRESVIADGTRWP</sequence>
<evidence type="ECO:0000313" key="3">
    <source>
        <dbReference type="Proteomes" id="UP000294257"/>
    </source>
</evidence>
<keyword evidence="1" id="KW-1133">Transmembrane helix</keyword>
<dbReference type="EMBL" id="SGWQ01000001">
    <property type="protein sequence ID" value="RZS44300.1"/>
    <property type="molecule type" value="Genomic_DNA"/>
</dbReference>
<dbReference type="Proteomes" id="UP000294257">
    <property type="component" value="Unassembled WGS sequence"/>
</dbReference>
<reference evidence="2 3" key="1">
    <citation type="submission" date="2019-02" db="EMBL/GenBank/DDBJ databases">
        <title>Genomic Encyclopedia of Type Strains, Phase IV (KMG-IV): sequencing the most valuable type-strain genomes for metagenomic binning, comparative biology and taxonomic classification.</title>
        <authorList>
            <person name="Goeker M."/>
        </authorList>
    </citation>
    <scope>NUCLEOTIDE SEQUENCE [LARGE SCALE GENOMIC DNA]</scope>
    <source>
        <strain evidence="2 3">DSM 101727</strain>
    </source>
</reference>
<dbReference type="Pfam" id="PF00805">
    <property type="entry name" value="Pentapeptide"/>
    <property type="match status" value="1"/>
</dbReference>